<comment type="subcellular location">
    <subcellularLocation>
        <location evidence="2">Cell membrane</location>
    </subcellularLocation>
    <subcellularLocation>
        <location evidence="3">Cytoplasm</location>
        <location evidence="3">Cytoskeleton</location>
    </subcellularLocation>
</comment>
<dbReference type="PROSITE" id="PS51285">
    <property type="entry name" value="AGC_KINASE_CTER"/>
    <property type="match status" value="1"/>
</dbReference>
<dbReference type="PROSITE" id="PS50003">
    <property type="entry name" value="PH_DOMAIN"/>
    <property type="match status" value="1"/>
</dbReference>
<feature type="domain" description="Protein kinase" evidence="27">
    <location>
        <begin position="1"/>
        <end position="254"/>
    </location>
</feature>
<dbReference type="SUPFAM" id="SSF90257">
    <property type="entry name" value="Myosin rod fragments"/>
    <property type="match status" value="1"/>
</dbReference>
<dbReference type="Gene3D" id="3.30.60.20">
    <property type="match status" value="1"/>
</dbReference>
<comment type="catalytic activity">
    <reaction evidence="22">
        <text>L-seryl-[protein] + ATP = O-phospho-L-seryl-[protein] + ADP + H(+)</text>
        <dbReference type="Rhea" id="RHEA:17989"/>
        <dbReference type="Rhea" id="RHEA-COMP:9863"/>
        <dbReference type="Rhea" id="RHEA-COMP:11604"/>
        <dbReference type="ChEBI" id="CHEBI:15378"/>
        <dbReference type="ChEBI" id="CHEBI:29999"/>
        <dbReference type="ChEBI" id="CHEBI:30616"/>
        <dbReference type="ChEBI" id="CHEBI:83421"/>
        <dbReference type="ChEBI" id="CHEBI:456216"/>
        <dbReference type="EC" id="2.7.11.1"/>
    </reaction>
</comment>
<dbReference type="SMART" id="SM00133">
    <property type="entry name" value="S_TK_X"/>
    <property type="match status" value="1"/>
</dbReference>
<evidence type="ECO:0000259" key="26">
    <source>
        <dbReference type="PROSITE" id="PS50003"/>
    </source>
</evidence>
<dbReference type="InterPro" id="IPR011009">
    <property type="entry name" value="Kinase-like_dom_sf"/>
</dbReference>
<dbReference type="InterPro" id="IPR001849">
    <property type="entry name" value="PH_domain"/>
</dbReference>
<evidence type="ECO:0000256" key="9">
    <source>
        <dbReference type="ARBA" id="ARBA00022553"/>
    </source>
</evidence>
<feature type="domain" description="Phorbol-ester/DAG-type" evidence="28">
    <location>
        <begin position="1106"/>
        <end position="1161"/>
    </location>
</feature>
<evidence type="ECO:0000313" key="31">
    <source>
        <dbReference type="EMBL" id="KAK2181135.1"/>
    </source>
</evidence>
<evidence type="ECO:0000256" key="13">
    <source>
        <dbReference type="ARBA" id="ARBA00022771"/>
    </source>
</evidence>
<dbReference type="GO" id="GO:0008270">
    <property type="term" value="F:zinc ion binding"/>
    <property type="evidence" value="ECO:0007669"/>
    <property type="project" value="UniProtKB-KW"/>
</dbReference>
<dbReference type="InterPro" id="IPR057529">
    <property type="entry name" value="MRCK/ROCK_PH"/>
</dbReference>
<dbReference type="GO" id="GO:0030866">
    <property type="term" value="P:cortical actin cytoskeleton organization"/>
    <property type="evidence" value="ECO:0007669"/>
    <property type="project" value="TreeGrafter"/>
</dbReference>
<keyword evidence="12" id="KW-0547">Nucleotide-binding</keyword>
<keyword evidence="14" id="KW-0418">Kinase</keyword>
<evidence type="ECO:0000256" key="17">
    <source>
        <dbReference type="ARBA" id="ARBA00022842"/>
    </source>
</evidence>
<dbReference type="CDD" id="cd20813">
    <property type="entry name" value="C1_ROCK"/>
    <property type="match status" value="1"/>
</dbReference>
<dbReference type="CDD" id="cd01242">
    <property type="entry name" value="PH_ROCK"/>
    <property type="match status" value="1"/>
</dbReference>
<dbReference type="SUPFAM" id="SSF57889">
    <property type="entry name" value="Cysteine-rich domain"/>
    <property type="match status" value="1"/>
</dbReference>
<comment type="cofactor">
    <cofactor evidence="1">
        <name>Mg(2+)</name>
        <dbReference type="ChEBI" id="CHEBI:18420"/>
    </cofactor>
</comment>
<dbReference type="GO" id="GO:0005856">
    <property type="term" value="C:cytoskeleton"/>
    <property type="evidence" value="ECO:0007669"/>
    <property type="project" value="UniProtKB-SubCell"/>
</dbReference>
<dbReference type="SUPFAM" id="SSF56112">
    <property type="entry name" value="Protein kinase-like (PK-like)"/>
    <property type="match status" value="1"/>
</dbReference>
<dbReference type="InterPro" id="IPR000719">
    <property type="entry name" value="Prot_kinase_dom"/>
</dbReference>
<proteinExistence type="inferred from homology"/>
<evidence type="ECO:0000256" key="15">
    <source>
        <dbReference type="ARBA" id="ARBA00022833"/>
    </source>
</evidence>
<dbReference type="Proteomes" id="UP001209878">
    <property type="component" value="Unassembled WGS sequence"/>
</dbReference>
<dbReference type="PROSITE" id="PS50081">
    <property type="entry name" value="ZF_DAG_PE_2"/>
    <property type="match status" value="1"/>
</dbReference>
<dbReference type="AlphaFoldDB" id="A0AAD9NST9"/>
<evidence type="ECO:0000256" key="3">
    <source>
        <dbReference type="ARBA" id="ARBA00004245"/>
    </source>
</evidence>
<dbReference type="CDD" id="cd22250">
    <property type="entry name" value="ROCK_SBD"/>
    <property type="match status" value="1"/>
</dbReference>
<feature type="domain" description="RhoBD" evidence="30">
    <location>
        <begin position="833"/>
        <end position="897"/>
    </location>
</feature>
<evidence type="ECO:0000256" key="22">
    <source>
        <dbReference type="ARBA" id="ARBA00048679"/>
    </source>
</evidence>
<keyword evidence="19" id="KW-0472">Membrane</keyword>
<dbReference type="InterPro" id="IPR002219">
    <property type="entry name" value="PKC_DAG/PE"/>
</dbReference>
<keyword evidence="32" id="KW-1185">Reference proteome</keyword>
<evidence type="ECO:0000256" key="11">
    <source>
        <dbReference type="ARBA" id="ARBA00022723"/>
    </source>
</evidence>
<dbReference type="Gene3D" id="1.10.510.10">
    <property type="entry name" value="Transferase(Phosphotransferase) domain 1"/>
    <property type="match status" value="1"/>
</dbReference>
<dbReference type="SUPFAM" id="SSF103652">
    <property type="entry name" value="G protein-binding domain"/>
    <property type="match status" value="1"/>
</dbReference>
<keyword evidence="7" id="KW-0963">Cytoplasm</keyword>
<evidence type="ECO:0000259" key="29">
    <source>
        <dbReference type="PROSITE" id="PS51285"/>
    </source>
</evidence>
<dbReference type="PROSITE" id="PS51859">
    <property type="entry name" value="RHO_BD"/>
    <property type="match status" value="1"/>
</dbReference>
<evidence type="ECO:0000256" key="2">
    <source>
        <dbReference type="ARBA" id="ARBA00004236"/>
    </source>
</evidence>
<keyword evidence="18 23" id="KW-0175">Coiled coil</keyword>
<keyword evidence="11" id="KW-0479">Metal-binding</keyword>
<dbReference type="GO" id="GO:1901888">
    <property type="term" value="P:regulation of cell junction assembly"/>
    <property type="evidence" value="ECO:0007669"/>
    <property type="project" value="TreeGrafter"/>
</dbReference>
<dbReference type="Pfam" id="PF00433">
    <property type="entry name" value="Pkinase_C"/>
    <property type="match status" value="1"/>
</dbReference>
<dbReference type="Gene3D" id="2.30.29.30">
    <property type="entry name" value="Pleckstrin-homology domain (PH domain)/Phosphotyrosine-binding domain (PTB)"/>
    <property type="match status" value="1"/>
</dbReference>
<reference evidence="31" key="1">
    <citation type="journal article" date="2023" name="Mol. Biol. Evol.">
        <title>Third-Generation Sequencing Reveals the Adaptive Role of the Epigenome in Three Deep-Sea Polychaetes.</title>
        <authorList>
            <person name="Perez M."/>
            <person name="Aroh O."/>
            <person name="Sun Y."/>
            <person name="Lan Y."/>
            <person name="Juniper S.K."/>
            <person name="Young C.R."/>
            <person name="Angers B."/>
            <person name="Qian P.Y."/>
        </authorList>
    </citation>
    <scope>NUCLEOTIDE SEQUENCE</scope>
    <source>
        <strain evidence="31">R07B-5</strain>
    </source>
</reference>
<dbReference type="GO" id="GO:0031267">
    <property type="term" value="F:small GTPase binding"/>
    <property type="evidence" value="ECO:0007669"/>
    <property type="project" value="InterPro"/>
</dbReference>
<comment type="similarity">
    <text evidence="4">Belongs to the protein kinase superfamily. AGC Ser/Thr protein kinase family.</text>
</comment>
<dbReference type="GO" id="GO:0031032">
    <property type="term" value="P:actomyosin structure organization"/>
    <property type="evidence" value="ECO:0007669"/>
    <property type="project" value="TreeGrafter"/>
</dbReference>
<evidence type="ECO:0000259" key="27">
    <source>
        <dbReference type="PROSITE" id="PS50011"/>
    </source>
</evidence>
<keyword evidence="16" id="KW-0067">ATP-binding</keyword>
<feature type="domain" description="AGC-kinase C-terminal" evidence="29">
    <location>
        <begin position="257"/>
        <end position="325"/>
    </location>
</feature>
<dbReference type="InterPro" id="IPR000961">
    <property type="entry name" value="AGC-kinase_C"/>
</dbReference>
<evidence type="ECO:0000256" key="19">
    <source>
        <dbReference type="ARBA" id="ARBA00023136"/>
    </source>
</evidence>
<dbReference type="PROSITE" id="PS50011">
    <property type="entry name" value="PROTEIN_KINASE_DOM"/>
    <property type="match status" value="1"/>
</dbReference>
<keyword evidence="15" id="KW-0862">Zinc</keyword>
<dbReference type="Gene3D" id="3.30.200.20">
    <property type="entry name" value="Phosphorylase Kinase, domain 1"/>
    <property type="match status" value="2"/>
</dbReference>
<dbReference type="FunFam" id="1.10.510.10:FF:000047">
    <property type="entry name" value="Rho-associated protein kinase 1"/>
    <property type="match status" value="1"/>
</dbReference>
<evidence type="ECO:0000259" key="30">
    <source>
        <dbReference type="PROSITE" id="PS51859"/>
    </source>
</evidence>
<dbReference type="SMART" id="SM00220">
    <property type="entry name" value="S_TKc"/>
    <property type="match status" value="1"/>
</dbReference>
<gene>
    <name evidence="31" type="ORF">NP493_409g01037</name>
</gene>
<keyword evidence="9" id="KW-0597">Phosphoprotein</keyword>
<evidence type="ECO:0000256" key="14">
    <source>
        <dbReference type="ARBA" id="ARBA00022777"/>
    </source>
</evidence>
<protein>
    <recommendedName>
        <fullName evidence="5">non-specific serine/threonine protein kinase</fullName>
        <ecNumber evidence="5">2.7.11.1</ecNumber>
    </recommendedName>
</protein>
<dbReference type="SMART" id="SM00109">
    <property type="entry name" value="C1"/>
    <property type="match status" value="1"/>
</dbReference>
<keyword evidence="20" id="KW-0206">Cytoskeleton</keyword>
<evidence type="ECO:0000256" key="4">
    <source>
        <dbReference type="ARBA" id="ARBA00009903"/>
    </source>
</evidence>
<dbReference type="FunFam" id="2.30.29.30:FF:000308">
    <property type="entry name" value="Rho-associated protein kinase 1"/>
    <property type="match status" value="1"/>
</dbReference>
<dbReference type="GO" id="GO:0000281">
    <property type="term" value="P:mitotic cytokinesis"/>
    <property type="evidence" value="ECO:0007669"/>
    <property type="project" value="TreeGrafter"/>
</dbReference>
<keyword evidence="6" id="KW-1003">Cell membrane</keyword>
<evidence type="ECO:0000256" key="5">
    <source>
        <dbReference type="ARBA" id="ARBA00012513"/>
    </source>
</evidence>
<dbReference type="GO" id="GO:0007266">
    <property type="term" value="P:Rho protein signal transduction"/>
    <property type="evidence" value="ECO:0007669"/>
    <property type="project" value="UniProtKB-UniRule"/>
</dbReference>
<keyword evidence="8" id="KW-0723">Serine/threonine-protein kinase</keyword>
<comment type="catalytic activity">
    <reaction evidence="21">
        <text>L-threonyl-[protein] + ATP = O-phospho-L-threonyl-[protein] + ADP + H(+)</text>
        <dbReference type="Rhea" id="RHEA:46608"/>
        <dbReference type="Rhea" id="RHEA-COMP:11060"/>
        <dbReference type="Rhea" id="RHEA-COMP:11605"/>
        <dbReference type="ChEBI" id="CHEBI:15378"/>
        <dbReference type="ChEBI" id="CHEBI:30013"/>
        <dbReference type="ChEBI" id="CHEBI:30616"/>
        <dbReference type="ChEBI" id="CHEBI:61977"/>
        <dbReference type="ChEBI" id="CHEBI:456216"/>
        <dbReference type="EC" id="2.7.11.1"/>
    </reaction>
</comment>
<evidence type="ECO:0000256" key="21">
    <source>
        <dbReference type="ARBA" id="ARBA00047899"/>
    </source>
</evidence>
<feature type="region of interest" description="Disordered" evidence="25">
    <location>
        <begin position="1225"/>
        <end position="1250"/>
    </location>
</feature>
<dbReference type="Pfam" id="PF08912">
    <property type="entry name" value="Rho_Binding"/>
    <property type="match status" value="1"/>
</dbReference>
<feature type="coiled-coil region" evidence="24">
    <location>
        <begin position="574"/>
        <end position="983"/>
    </location>
</feature>
<evidence type="ECO:0000256" key="12">
    <source>
        <dbReference type="ARBA" id="ARBA00022741"/>
    </source>
</evidence>
<dbReference type="Pfam" id="PF25346">
    <property type="entry name" value="PH_MRCK"/>
    <property type="match status" value="1"/>
</dbReference>
<dbReference type="FunFam" id="3.30.200.20:FF:001568">
    <property type="entry name" value="Uncharacterized protein"/>
    <property type="match status" value="1"/>
</dbReference>
<dbReference type="PANTHER" id="PTHR22988:SF73">
    <property type="entry name" value="RHO-ASSOCIATED PROTEIN KINASE"/>
    <property type="match status" value="1"/>
</dbReference>
<keyword evidence="17" id="KW-0460">Magnesium</keyword>
<evidence type="ECO:0000313" key="32">
    <source>
        <dbReference type="Proteomes" id="UP001209878"/>
    </source>
</evidence>
<dbReference type="Gene3D" id="1.20.5.730">
    <property type="entry name" value="Single helix bin"/>
    <property type="match status" value="1"/>
</dbReference>
<dbReference type="GO" id="GO:0072518">
    <property type="term" value="F:Rho-dependent protein serine/threonine kinase activity"/>
    <property type="evidence" value="ECO:0007669"/>
    <property type="project" value="TreeGrafter"/>
</dbReference>
<dbReference type="GO" id="GO:0048598">
    <property type="term" value="P:embryonic morphogenesis"/>
    <property type="evidence" value="ECO:0007669"/>
    <property type="project" value="TreeGrafter"/>
</dbReference>
<feature type="coiled-coil region" evidence="24">
    <location>
        <begin position="348"/>
        <end position="533"/>
    </location>
</feature>
<dbReference type="InterPro" id="IPR050839">
    <property type="entry name" value="Rho-assoc_Ser/Thr_Kinase"/>
</dbReference>
<evidence type="ECO:0000256" key="24">
    <source>
        <dbReference type="SAM" id="Coils"/>
    </source>
</evidence>
<organism evidence="31 32">
    <name type="scientific">Ridgeia piscesae</name>
    <name type="common">Tubeworm</name>
    <dbReference type="NCBI Taxonomy" id="27915"/>
    <lineage>
        <taxon>Eukaryota</taxon>
        <taxon>Metazoa</taxon>
        <taxon>Spiralia</taxon>
        <taxon>Lophotrochozoa</taxon>
        <taxon>Annelida</taxon>
        <taxon>Polychaeta</taxon>
        <taxon>Sedentaria</taxon>
        <taxon>Canalipalpata</taxon>
        <taxon>Sabellida</taxon>
        <taxon>Siboglinidae</taxon>
        <taxon>Ridgeia</taxon>
    </lineage>
</organism>
<evidence type="ECO:0000256" key="7">
    <source>
        <dbReference type="ARBA" id="ARBA00022490"/>
    </source>
</evidence>
<comment type="caution">
    <text evidence="31">The sequence shown here is derived from an EMBL/GenBank/DDBJ whole genome shotgun (WGS) entry which is preliminary data.</text>
</comment>
<evidence type="ECO:0000256" key="8">
    <source>
        <dbReference type="ARBA" id="ARBA00022527"/>
    </source>
</evidence>
<dbReference type="InterPro" id="IPR011993">
    <property type="entry name" value="PH-like_dom_sf"/>
</dbReference>
<dbReference type="Pfam" id="PF00069">
    <property type="entry name" value="Pkinase"/>
    <property type="match status" value="1"/>
</dbReference>
<evidence type="ECO:0000256" key="10">
    <source>
        <dbReference type="ARBA" id="ARBA00022679"/>
    </source>
</evidence>
<feature type="domain" description="PH" evidence="26">
    <location>
        <begin position="996"/>
        <end position="1195"/>
    </location>
</feature>
<dbReference type="EC" id="2.7.11.1" evidence="5"/>
<dbReference type="InterPro" id="IPR017892">
    <property type="entry name" value="Pkinase_C"/>
</dbReference>
<evidence type="ECO:0000259" key="28">
    <source>
        <dbReference type="PROSITE" id="PS50081"/>
    </source>
</evidence>
<dbReference type="InterPro" id="IPR015008">
    <property type="entry name" value="ROCK_Rho-bd_dom"/>
</dbReference>
<dbReference type="GO" id="GO:0005524">
    <property type="term" value="F:ATP binding"/>
    <property type="evidence" value="ECO:0007669"/>
    <property type="project" value="UniProtKB-KW"/>
</dbReference>
<keyword evidence="10" id="KW-0808">Transferase</keyword>
<dbReference type="PANTHER" id="PTHR22988">
    <property type="entry name" value="MYOTONIC DYSTROPHY S/T KINASE-RELATED"/>
    <property type="match status" value="1"/>
</dbReference>
<evidence type="ECO:0000256" key="18">
    <source>
        <dbReference type="ARBA" id="ARBA00023054"/>
    </source>
</evidence>
<evidence type="ECO:0000256" key="1">
    <source>
        <dbReference type="ARBA" id="ARBA00001946"/>
    </source>
</evidence>
<dbReference type="Gene3D" id="1.20.5.340">
    <property type="match status" value="1"/>
</dbReference>
<evidence type="ECO:0000256" key="25">
    <source>
        <dbReference type="SAM" id="MobiDB-lite"/>
    </source>
</evidence>
<dbReference type="PROSITE" id="PS00108">
    <property type="entry name" value="PROTEIN_KINASE_ST"/>
    <property type="match status" value="1"/>
</dbReference>
<evidence type="ECO:0000256" key="20">
    <source>
        <dbReference type="ARBA" id="ARBA00023212"/>
    </source>
</evidence>
<evidence type="ECO:0000256" key="23">
    <source>
        <dbReference type="PROSITE-ProRule" id="PRU01206"/>
    </source>
</evidence>
<dbReference type="SUPFAM" id="SSF50729">
    <property type="entry name" value="PH domain-like"/>
    <property type="match status" value="1"/>
</dbReference>
<evidence type="ECO:0000256" key="6">
    <source>
        <dbReference type="ARBA" id="ARBA00022475"/>
    </source>
</evidence>
<dbReference type="InterPro" id="IPR008271">
    <property type="entry name" value="Ser/Thr_kinase_AS"/>
</dbReference>
<name>A0AAD9NST9_RIDPI</name>
<dbReference type="SMART" id="SM00233">
    <property type="entry name" value="PH"/>
    <property type="match status" value="1"/>
</dbReference>
<sequence length="1250" mass="143680">MSSNTVRSKTSKTVYAMKMLSKFEMIKRSDSAFFWEEREIMANANSEWIVKVSGWPVLQLHYAFQDNRYLYMVMDYMPGGDLVNLMSNYDVPEKWAKFYTAEVVMALDAIHSMGFIHRDVKPDNMLLDRQGHLKLADFGTRDGMVRSDTAVGTPDYISPEVLKSQGGDGHYGRECDWWSVGVFLYEMLVGDTPFYADSLVGTYGKIMDHKNSLTFPDDVEISPEAKDLICAFLTDRMQRLGRNGVEEISKHPFFRNDPWDWDNIRQTVPPVVPDLTSDIDTSNFDDIEKEDNPEETFPVPKAFAGNQLPFIGFTYNRDFQLLSSDSSSAAVKRAVPTHAPAADVPKDVLNKVQQLEEQTKKLQREKDDAEKKYKNMIKERDQTCEDLRKDKMELDRSVALLKHDCKEVHELTEKLKSERDTMAKYKKSYSDLQQRYNSVEHAYSELTVKYKELTSSKASLDKKLISLQSSLEEEKNARSRNSDYISELENRMSALQGEISRLKNKDTMGQNELQRQQNAVISLEKSKANVELELKTMRMKYDQEVLAHKETVARFNADKKNILHSTEEANMEALKELQGKYEQQRVLRESAETKLLEVEKTKSELSVDLSQLKQQVGVLKTDLHAEIEKAKSLLQQMEQEINAKSLSQQMEQEIKKRTQLQTELMSLQQSNYQLRSSEKQLTQEVSESKGNKKSLEEDLRRMKEELNVNELQMKELHDQLEAENYFSTLYKTQVRELKEEVDEKLRLYVDLDTDFKNLENDRDSIAAQLQLAVAKADSEQLARSIAEEQLSDVEKEKTMLELELKEAMSRLKSDISKKDMIVSSLEDNSKKLVSDLETLRREKEQWNAQINQLRDEMMNFQADKSEIEQLKKNLEDEKMKKKQAVNKLAEIMNRRAFSEKPGKKVSALELRKKEKECRKLQQELSEEKKKFNTMAAKLQRDLDESKAALYEESQKVIRLQMELDAHESEVEQLQGKLALCNSDNMSVNSGPDLDGENRLEGWLSVPKKQNIKRHGWTKQYVVVSSKKILFYDSENSKQNADPARVLDIDKLFHIRPVTQGDVIRAESDEIPRIFQILYATEGENKKPGDMLEPLAQDKSGLQQYKGHDFIPIHFRTPTTCDSCNKPVWSMIHPPTAFECRLCHVKVHKEHFDKNEEFIGYCKVNFDIQSAKEMLILAASPEEQKMWIQVLSKKIAKKGFVHSGGGVDKAALGAGPARGSKQYASFTIPAPATPGRANKSSTLPPNTKPPK</sequence>
<accession>A0AAD9NST9</accession>
<dbReference type="GO" id="GO:0005737">
    <property type="term" value="C:cytoplasm"/>
    <property type="evidence" value="ECO:0007669"/>
    <property type="project" value="TreeGrafter"/>
</dbReference>
<evidence type="ECO:0000256" key="16">
    <source>
        <dbReference type="ARBA" id="ARBA00022840"/>
    </source>
</evidence>
<dbReference type="InterPro" id="IPR046349">
    <property type="entry name" value="C1-like_sf"/>
</dbReference>
<dbReference type="GO" id="GO:0005886">
    <property type="term" value="C:plasma membrane"/>
    <property type="evidence" value="ECO:0007669"/>
    <property type="project" value="UniProtKB-SubCell"/>
</dbReference>
<dbReference type="EMBL" id="JAODUO010000409">
    <property type="protein sequence ID" value="KAK2181135.1"/>
    <property type="molecule type" value="Genomic_DNA"/>
</dbReference>
<keyword evidence="13" id="KW-0863">Zinc-finger</keyword>